<evidence type="ECO:0000256" key="2">
    <source>
        <dbReference type="ARBA" id="ARBA00022723"/>
    </source>
</evidence>
<dbReference type="GO" id="GO:0000981">
    <property type="term" value="F:DNA-binding transcription factor activity, RNA polymerase II-specific"/>
    <property type="evidence" value="ECO:0007669"/>
    <property type="project" value="InterPro"/>
</dbReference>
<organism evidence="7 8">
    <name type="scientific">Sistotremastrum suecicum HHB10207 ss-3</name>
    <dbReference type="NCBI Taxonomy" id="1314776"/>
    <lineage>
        <taxon>Eukaryota</taxon>
        <taxon>Fungi</taxon>
        <taxon>Dikarya</taxon>
        <taxon>Basidiomycota</taxon>
        <taxon>Agaricomycotina</taxon>
        <taxon>Agaricomycetes</taxon>
        <taxon>Sistotremastrales</taxon>
        <taxon>Sistotremastraceae</taxon>
        <taxon>Sistotremastrum</taxon>
    </lineage>
</organism>
<evidence type="ECO:0000256" key="4">
    <source>
        <dbReference type="ARBA" id="ARBA00023242"/>
    </source>
</evidence>
<dbReference type="CDD" id="cd00067">
    <property type="entry name" value="GAL4"/>
    <property type="match status" value="1"/>
</dbReference>
<reference evidence="7 8" key="1">
    <citation type="journal article" date="2016" name="Mol. Biol. Evol.">
        <title>Comparative Genomics of Early-Diverging Mushroom-Forming Fungi Provides Insights into the Origins of Lignocellulose Decay Capabilities.</title>
        <authorList>
            <person name="Nagy L.G."/>
            <person name="Riley R."/>
            <person name="Tritt A."/>
            <person name="Adam C."/>
            <person name="Daum C."/>
            <person name="Floudas D."/>
            <person name="Sun H."/>
            <person name="Yadav J.S."/>
            <person name="Pangilinan J."/>
            <person name="Larsson K.H."/>
            <person name="Matsuura K."/>
            <person name="Barry K."/>
            <person name="Labutti K."/>
            <person name="Kuo R."/>
            <person name="Ohm R.A."/>
            <person name="Bhattacharya S.S."/>
            <person name="Shirouzu T."/>
            <person name="Yoshinaga Y."/>
            <person name="Martin F.M."/>
            <person name="Grigoriev I.V."/>
            <person name="Hibbett D.S."/>
        </authorList>
    </citation>
    <scope>NUCLEOTIDE SEQUENCE [LARGE SCALE GENOMIC DNA]</scope>
    <source>
        <strain evidence="7 8">HHB10207 ss-3</strain>
    </source>
</reference>
<dbReference type="CDD" id="cd12148">
    <property type="entry name" value="fungal_TF_MHR"/>
    <property type="match status" value="1"/>
</dbReference>
<dbReference type="OrthoDB" id="25921at2759"/>
<dbReference type="GO" id="GO:0005634">
    <property type="term" value="C:nucleus"/>
    <property type="evidence" value="ECO:0007669"/>
    <property type="project" value="UniProtKB-SubCell"/>
</dbReference>
<dbReference type="AlphaFoldDB" id="A0A166ES08"/>
<sequence>MSLLVRRRRIRCDEGHPCQSCLTANSACTFEEPGKRTHPHKSKRSTTLEDRMHHLESLIQSIPAGLLNGAANGNGTYSETQAGPSNGTVSFPPADVPYPRGVPPPSLTVYPLINPSTHFPRDDLAEATSRLSIAPSYLYFDDEGSTRWQGETSGLPLLDLLVELATSVEREPASNSYNGNGSFTTIKTEPSQTPVADWFPDRKPRRPETNPETLWKLITSHISPDLMDSLVQCFLSTTYYLMPFLHVPTFLADYGNPRKWGEPGFACFILALCAISSRHVDDPRVRGDSSDSLAAGVAYFELFNKIRSSTADRPTLYTIQGVFVAAVYAVGLGKLSKASALLAEAITLSVDAGLHRSADAYDLFDPIEDEVRKRTFFCVYMWDKQAGAAFGRPPMIRLRDVDAAEPAIVDDEFITSERLGPQPLGVESRMSAFVYTVRLFIVLEAVLDAPPSSNTMATPFRSHASNVLSGFRRHNDLREEEALLDEICLDLPAYWKPTPETGASEDVIRITQSQRIHCLEQFIRMLIYRHRFSELVTRRTLAANSENGNGNGVEQSQSEAERDAMMASHACAVRIVAAHMHTASSQLMTYYGVHVIHQLTQAGRTLVAVLLNCKTEDLSPLIGPSLDALKSCVGLLRRFSARYVCGLRNGDLIEEFCRLTRIPLEPTQLYSNPSRPPWLRPVPKKQSTARSPTSNDSPQSSGGPSPSAAVDTLFSSSSPGFNPTTLTAEPSSSTDLGSATNGAGPQSFLEPVNMQDPGSMSSAEFMAMLNDPSGIFDLSNMFHPGAIPPHHHSMAGARTTMSPNQFVNGILDIGVSP</sequence>
<dbReference type="GO" id="GO:0003677">
    <property type="term" value="F:DNA binding"/>
    <property type="evidence" value="ECO:0007669"/>
    <property type="project" value="UniProtKB-KW"/>
</dbReference>
<dbReference type="InterPro" id="IPR007219">
    <property type="entry name" value="XnlR_reg_dom"/>
</dbReference>
<evidence type="ECO:0000256" key="1">
    <source>
        <dbReference type="ARBA" id="ARBA00004123"/>
    </source>
</evidence>
<feature type="compositionally biased region" description="Polar residues" evidence="5">
    <location>
        <begin position="685"/>
        <end position="696"/>
    </location>
</feature>
<keyword evidence="4" id="KW-0539">Nucleus</keyword>
<keyword evidence="3" id="KW-0238">DNA-binding</keyword>
<dbReference type="GO" id="GO:0006351">
    <property type="term" value="P:DNA-templated transcription"/>
    <property type="evidence" value="ECO:0007669"/>
    <property type="project" value="InterPro"/>
</dbReference>
<dbReference type="GO" id="GO:0008270">
    <property type="term" value="F:zinc ion binding"/>
    <property type="evidence" value="ECO:0007669"/>
    <property type="project" value="InterPro"/>
</dbReference>
<feature type="domain" description="Xylanolytic transcriptional activator regulatory" evidence="6">
    <location>
        <begin position="338"/>
        <end position="412"/>
    </location>
</feature>
<feature type="compositionally biased region" description="Low complexity" evidence="5">
    <location>
        <begin position="697"/>
        <end position="707"/>
    </location>
</feature>
<keyword evidence="8" id="KW-1185">Reference proteome</keyword>
<dbReference type="Proteomes" id="UP000076798">
    <property type="component" value="Unassembled WGS sequence"/>
</dbReference>
<dbReference type="SMART" id="SM00906">
    <property type="entry name" value="Fungal_trans"/>
    <property type="match status" value="1"/>
</dbReference>
<dbReference type="InterPro" id="IPR001138">
    <property type="entry name" value="Zn2Cys6_DnaBD"/>
</dbReference>
<protein>
    <recommendedName>
        <fullName evidence="6">Xylanolytic transcriptional activator regulatory domain-containing protein</fullName>
    </recommendedName>
</protein>
<dbReference type="SUPFAM" id="SSF57701">
    <property type="entry name" value="Zn2/Cys6 DNA-binding domain"/>
    <property type="match status" value="1"/>
</dbReference>
<gene>
    <name evidence="7" type="ORF">SISSUDRAFT_1045016</name>
</gene>
<dbReference type="InterPro" id="IPR050987">
    <property type="entry name" value="AtrR-like"/>
</dbReference>
<dbReference type="Pfam" id="PF04082">
    <property type="entry name" value="Fungal_trans"/>
    <property type="match status" value="1"/>
</dbReference>
<keyword evidence="2" id="KW-0479">Metal-binding</keyword>
<evidence type="ECO:0000256" key="3">
    <source>
        <dbReference type="ARBA" id="ARBA00023125"/>
    </source>
</evidence>
<accession>A0A166ES08</accession>
<dbReference type="Gene3D" id="4.10.240.10">
    <property type="entry name" value="Zn(2)-C6 fungal-type DNA-binding domain"/>
    <property type="match status" value="1"/>
</dbReference>
<evidence type="ECO:0000259" key="6">
    <source>
        <dbReference type="SMART" id="SM00906"/>
    </source>
</evidence>
<dbReference type="STRING" id="1314776.A0A166ES08"/>
<dbReference type="PANTHER" id="PTHR46910:SF3">
    <property type="entry name" value="HALOTOLERANCE PROTEIN 9-RELATED"/>
    <property type="match status" value="1"/>
</dbReference>
<dbReference type="EMBL" id="KV428040">
    <property type="protein sequence ID" value="KZT39879.1"/>
    <property type="molecule type" value="Genomic_DNA"/>
</dbReference>
<name>A0A166ES08_9AGAM</name>
<evidence type="ECO:0000313" key="7">
    <source>
        <dbReference type="EMBL" id="KZT39879.1"/>
    </source>
</evidence>
<evidence type="ECO:0000313" key="8">
    <source>
        <dbReference type="Proteomes" id="UP000076798"/>
    </source>
</evidence>
<dbReference type="PANTHER" id="PTHR46910">
    <property type="entry name" value="TRANSCRIPTION FACTOR PDR1"/>
    <property type="match status" value="1"/>
</dbReference>
<evidence type="ECO:0000256" key="5">
    <source>
        <dbReference type="SAM" id="MobiDB-lite"/>
    </source>
</evidence>
<proteinExistence type="predicted"/>
<feature type="compositionally biased region" description="Polar residues" evidence="5">
    <location>
        <begin position="713"/>
        <end position="744"/>
    </location>
</feature>
<dbReference type="InterPro" id="IPR036864">
    <property type="entry name" value="Zn2-C6_fun-type_DNA-bd_sf"/>
</dbReference>
<comment type="subcellular location">
    <subcellularLocation>
        <location evidence="1">Nucleus</location>
    </subcellularLocation>
</comment>
<feature type="region of interest" description="Disordered" evidence="5">
    <location>
        <begin position="668"/>
        <end position="759"/>
    </location>
</feature>
<dbReference type="Pfam" id="PF00172">
    <property type="entry name" value="Zn_clus"/>
    <property type="match status" value="1"/>
</dbReference>